<keyword evidence="7" id="KW-1185">Reference proteome</keyword>
<reference evidence="7" key="1">
    <citation type="submission" date="2017-06" db="EMBL/GenBank/DDBJ databases">
        <authorList>
            <person name="Varghese N."/>
            <person name="Submissions S."/>
        </authorList>
    </citation>
    <scope>NUCLEOTIDE SEQUENCE [LARGE SCALE GENOMIC DNA]</scope>
    <source>
        <strain evidence="7">DSM 27993</strain>
    </source>
</reference>
<dbReference type="GO" id="GO:0009007">
    <property type="term" value="F:site-specific DNA-methyltransferase (adenine-specific) activity"/>
    <property type="evidence" value="ECO:0007669"/>
    <property type="project" value="UniProtKB-EC"/>
</dbReference>
<organism evidence="6 7">
    <name type="scientific">Lutibacter flavus</name>
    <dbReference type="NCBI Taxonomy" id="691689"/>
    <lineage>
        <taxon>Bacteria</taxon>
        <taxon>Pseudomonadati</taxon>
        <taxon>Bacteroidota</taxon>
        <taxon>Flavobacteriia</taxon>
        <taxon>Flavobacteriales</taxon>
        <taxon>Flavobacteriaceae</taxon>
        <taxon>Lutibacter</taxon>
    </lineage>
</organism>
<evidence type="ECO:0000313" key="6">
    <source>
        <dbReference type="EMBL" id="SNR54964.1"/>
    </source>
</evidence>
<dbReference type="GO" id="GO:0032259">
    <property type="term" value="P:methylation"/>
    <property type="evidence" value="ECO:0007669"/>
    <property type="project" value="UniProtKB-KW"/>
</dbReference>
<dbReference type="InterPro" id="IPR012327">
    <property type="entry name" value="MeTrfase_D12"/>
</dbReference>
<dbReference type="Pfam" id="PF02086">
    <property type="entry name" value="MethyltransfD12"/>
    <property type="match status" value="1"/>
</dbReference>
<dbReference type="AlphaFoldDB" id="A0A238X9C9"/>
<evidence type="ECO:0000256" key="3">
    <source>
        <dbReference type="ARBA" id="ARBA00022679"/>
    </source>
</evidence>
<dbReference type="RefSeq" id="WP_089377970.1">
    <property type="nucleotide sequence ID" value="NZ_FZNX01000002.1"/>
</dbReference>
<evidence type="ECO:0000256" key="1">
    <source>
        <dbReference type="ARBA" id="ARBA00011900"/>
    </source>
</evidence>
<keyword evidence="2 6" id="KW-0489">Methyltransferase</keyword>
<name>A0A238X9C9_9FLAO</name>
<dbReference type="EMBL" id="FZNX01000002">
    <property type="protein sequence ID" value="SNR54964.1"/>
    <property type="molecule type" value="Genomic_DNA"/>
</dbReference>
<keyword evidence="4" id="KW-0949">S-adenosyl-L-methionine</keyword>
<dbReference type="GO" id="GO:0009307">
    <property type="term" value="P:DNA restriction-modification system"/>
    <property type="evidence" value="ECO:0007669"/>
    <property type="project" value="InterPro"/>
</dbReference>
<protein>
    <recommendedName>
        <fullName evidence="1">site-specific DNA-methyltransferase (adenine-specific)</fullName>
        <ecNumber evidence="1">2.1.1.72</ecNumber>
    </recommendedName>
</protein>
<evidence type="ECO:0000256" key="5">
    <source>
        <dbReference type="ARBA" id="ARBA00047942"/>
    </source>
</evidence>
<evidence type="ECO:0000256" key="4">
    <source>
        <dbReference type="ARBA" id="ARBA00022691"/>
    </source>
</evidence>
<dbReference type="PRINTS" id="PR00505">
    <property type="entry name" value="D12N6MTFRASE"/>
</dbReference>
<dbReference type="GO" id="GO:0003676">
    <property type="term" value="F:nucleic acid binding"/>
    <property type="evidence" value="ECO:0007669"/>
    <property type="project" value="InterPro"/>
</dbReference>
<dbReference type="EC" id="2.1.1.72" evidence="1"/>
<evidence type="ECO:0000256" key="2">
    <source>
        <dbReference type="ARBA" id="ARBA00022603"/>
    </source>
</evidence>
<dbReference type="InterPro" id="IPR002052">
    <property type="entry name" value="DNA_methylase_N6_adenine_CS"/>
</dbReference>
<dbReference type="SUPFAM" id="SSF53335">
    <property type="entry name" value="S-adenosyl-L-methionine-dependent methyltransferases"/>
    <property type="match status" value="1"/>
</dbReference>
<dbReference type="Proteomes" id="UP000198412">
    <property type="component" value="Unassembled WGS sequence"/>
</dbReference>
<gene>
    <name evidence="6" type="ORF">SAMN04488111_1665</name>
</gene>
<accession>A0A238X9C9</accession>
<dbReference type="Gene3D" id="3.40.50.150">
    <property type="entry name" value="Vaccinia Virus protein VP39"/>
    <property type="match status" value="2"/>
</dbReference>
<keyword evidence="3 6" id="KW-0808">Transferase</keyword>
<dbReference type="OrthoDB" id="9805629at2"/>
<comment type="catalytic activity">
    <reaction evidence="5">
        <text>a 2'-deoxyadenosine in DNA + S-adenosyl-L-methionine = an N(6)-methyl-2'-deoxyadenosine in DNA + S-adenosyl-L-homocysteine + H(+)</text>
        <dbReference type="Rhea" id="RHEA:15197"/>
        <dbReference type="Rhea" id="RHEA-COMP:12418"/>
        <dbReference type="Rhea" id="RHEA-COMP:12419"/>
        <dbReference type="ChEBI" id="CHEBI:15378"/>
        <dbReference type="ChEBI" id="CHEBI:57856"/>
        <dbReference type="ChEBI" id="CHEBI:59789"/>
        <dbReference type="ChEBI" id="CHEBI:90615"/>
        <dbReference type="ChEBI" id="CHEBI:90616"/>
        <dbReference type="EC" id="2.1.1.72"/>
    </reaction>
</comment>
<dbReference type="InterPro" id="IPR029063">
    <property type="entry name" value="SAM-dependent_MTases_sf"/>
</dbReference>
<proteinExistence type="predicted"/>
<sequence>MNYIGSKHRLSKFIKDTITNTVEGDLTNLVFCDLFAGTGIVGRTFKPLVKQVISNDVEFYSFALNRNYIGNFKEISIQDRFIFLNELIGVEGFIYKNYCENGSEGRLYFSAENGKKIDAIRIQIESWKAKNEINEDAYFYLLASLIESADKVANTASVYGAYLKKIKKSAQKTIVVEPANFDITKKNHQVFNLDSNKLIKKIKGDILYLDPPYNARQYGSNYHLLTTIAKYDDFVPQGKTGLRNYYRSSYCKKNEVKNSFEELIKNANFRYIFLSYNNEGLMSENEVSEIMSAYGKYSLRTTNYQRFKADKTENRNHKATSTVEYLHILEK</sequence>
<evidence type="ECO:0000313" key="7">
    <source>
        <dbReference type="Proteomes" id="UP000198412"/>
    </source>
</evidence>
<dbReference type="PROSITE" id="PS00092">
    <property type="entry name" value="N6_MTASE"/>
    <property type="match status" value="1"/>
</dbReference>